<evidence type="ECO:0000313" key="1">
    <source>
        <dbReference type="EMBL" id="KKL12630.1"/>
    </source>
</evidence>
<organism evidence="1">
    <name type="scientific">marine sediment metagenome</name>
    <dbReference type="NCBI Taxonomy" id="412755"/>
    <lineage>
        <taxon>unclassified sequences</taxon>
        <taxon>metagenomes</taxon>
        <taxon>ecological metagenomes</taxon>
    </lineage>
</organism>
<dbReference type="AlphaFoldDB" id="A0A0F9AT43"/>
<dbReference type="EMBL" id="LAZR01041182">
    <property type="protein sequence ID" value="KKL12630.1"/>
    <property type="molecule type" value="Genomic_DNA"/>
</dbReference>
<comment type="caution">
    <text evidence="1">The sequence shown here is derived from an EMBL/GenBank/DDBJ whole genome shotgun (WGS) entry which is preliminary data.</text>
</comment>
<reference evidence="1" key="1">
    <citation type="journal article" date="2015" name="Nature">
        <title>Complex archaea that bridge the gap between prokaryotes and eukaryotes.</title>
        <authorList>
            <person name="Spang A."/>
            <person name="Saw J.H."/>
            <person name="Jorgensen S.L."/>
            <person name="Zaremba-Niedzwiedzka K."/>
            <person name="Martijn J."/>
            <person name="Lind A.E."/>
            <person name="van Eijk R."/>
            <person name="Schleper C."/>
            <person name="Guy L."/>
            <person name="Ettema T.J."/>
        </authorList>
    </citation>
    <scope>NUCLEOTIDE SEQUENCE</scope>
</reference>
<proteinExistence type="predicted"/>
<protein>
    <submittedName>
        <fullName evidence="1">Uncharacterized protein</fullName>
    </submittedName>
</protein>
<accession>A0A0F9AT43</accession>
<sequence length="54" mass="6063">MSRYGKQHYEDVARILAEEKHFQETSGRPEGMIAAGTVINLKHTFADLFAADNP</sequence>
<gene>
    <name evidence="1" type="ORF">LCGC14_2533880</name>
</gene>
<name>A0A0F9AT43_9ZZZZ</name>
<feature type="non-terminal residue" evidence="1">
    <location>
        <position position="54"/>
    </location>
</feature>